<evidence type="ECO:0000313" key="4">
    <source>
        <dbReference type="Proteomes" id="UP000198881"/>
    </source>
</evidence>
<dbReference type="InterPro" id="IPR012914">
    <property type="entry name" value="PucR_dom"/>
</dbReference>
<dbReference type="EMBL" id="FPCG01000003">
    <property type="protein sequence ID" value="SFV22040.1"/>
    <property type="molecule type" value="Genomic_DNA"/>
</dbReference>
<proteinExistence type="predicted"/>
<dbReference type="Pfam" id="PF13556">
    <property type="entry name" value="HTH_30"/>
    <property type="match status" value="1"/>
</dbReference>
<reference evidence="3 4" key="1">
    <citation type="submission" date="2016-10" db="EMBL/GenBank/DDBJ databases">
        <authorList>
            <person name="de Groot N.N."/>
        </authorList>
    </citation>
    <scope>NUCLEOTIDE SEQUENCE [LARGE SCALE GENOMIC DNA]</scope>
    <source>
        <strain evidence="3 4">CGMCC 1.7054</strain>
    </source>
</reference>
<feature type="domain" description="Purine catabolism PurC-like" evidence="1">
    <location>
        <begin position="78"/>
        <end position="183"/>
    </location>
</feature>
<sequence length="581" mass="62459">MLEADHDDGQRHSVTFGWLISDTVSDQSYTGAVTAPRAPEPMPRAALILDEILTMEAFQAGAPELISAARPVAERSDPVPVRWIHVAETLEATTLLEGGEFVLSTGRLLDGPASAEEGVREAERMLDELEAAQVAAVAVEVLPEREEVARALAQAAAHRSLPVYRLSRQVRFVAITQEVHRRISERQLEQLTTDRRIHDVFTDLSLEAAPAPRIVEEAGKLLGTRVHWHRDAGGPSSGIRDGGPAVPQVPVMVAGEPAGVLAVEVPERGPVPPRELCSTVLERAAQAVALGLLTERSRQDQARQAESTLLHELRRPWHLEEDEALRRARALGIGVVRGRPEDGPVPAAWVPVVLRWDAGRRTDREVLDAMTWSLRQARTTALAGRLNAAGLALLIPVAARALEGSVLERVLGGVRRRLGAEAGSVAGAGPAEPLLLTAAARLDEAAMVAEAAEALGSAPGLGPVGGDDARAGARRTYYRARDVRLRGLLASLRGDERVRRFAAAELEPVLGPDRATDLELLERLLASGGNKSALAQSLNVSRPALYARLARLQRRLGVSLEDPESLASLQVALLVHRLHAD</sequence>
<protein>
    <submittedName>
        <fullName evidence="3">Purine catabolism regulatory protein</fullName>
    </submittedName>
</protein>
<dbReference type="Proteomes" id="UP000198881">
    <property type="component" value="Unassembled WGS sequence"/>
</dbReference>
<accession>A0A1I7MJG5</accession>
<dbReference type="InterPro" id="IPR025736">
    <property type="entry name" value="PucR_C-HTH_dom"/>
</dbReference>
<feature type="domain" description="PucR C-terminal helix-turn-helix" evidence="2">
    <location>
        <begin position="518"/>
        <end position="574"/>
    </location>
</feature>
<dbReference type="Pfam" id="PF07905">
    <property type="entry name" value="PucR"/>
    <property type="match status" value="1"/>
</dbReference>
<evidence type="ECO:0000259" key="1">
    <source>
        <dbReference type="Pfam" id="PF07905"/>
    </source>
</evidence>
<evidence type="ECO:0000313" key="3">
    <source>
        <dbReference type="EMBL" id="SFV22040.1"/>
    </source>
</evidence>
<dbReference type="InterPro" id="IPR051448">
    <property type="entry name" value="CdaR-like_regulators"/>
</dbReference>
<evidence type="ECO:0000259" key="2">
    <source>
        <dbReference type="Pfam" id="PF13556"/>
    </source>
</evidence>
<dbReference type="PANTHER" id="PTHR33744:SF1">
    <property type="entry name" value="DNA-BINDING TRANSCRIPTIONAL ACTIVATOR ADER"/>
    <property type="match status" value="1"/>
</dbReference>
<organism evidence="3 4">
    <name type="scientific">Micrococcus terreus</name>
    <dbReference type="NCBI Taxonomy" id="574650"/>
    <lineage>
        <taxon>Bacteria</taxon>
        <taxon>Bacillati</taxon>
        <taxon>Actinomycetota</taxon>
        <taxon>Actinomycetes</taxon>
        <taxon>Micrococcales</taxon>
        <taxon>Micrococcaceae</taxon>
        <taxon>Micrococcus</taxon>
    </lineage>
</organism>
<gene>
    <name evidence="3" type="ORF">SAMN04487966_103171</name>
</gene>
<name>A0A1I7MJG5_9MICC</name>
<keyword evidence="4" id="KW-1185">Reference proteome</keyword>
<dbReference type="InterPro" id="IPR042070">
    <property type="entry name" value="PucR_C-HTH_sf"/>
</dbReference>
<dbReference type="PANTHER" id="PTHR33744">
    <property type="entry name" value="CARBOHYDRATE DIACID REGULATOR"/>
    <property type="match status" value="1"/>
</dbReference>
<dbReference type="STRING" id="574650.SAMN04487966_103171"/>
<dbReference type="Gene3D" id="1.10.10.2840">
    <property type="entry name" value="PucR C-terminal helix-turn-helix domain"/>
    <property type="match status" value="1"/>
</dbReference>
<dbReference type="AlphaFoldDB" id="A0A1I7MJG5"/>